<dbReference type="Gene3D" id="3.30.70.1380">
    <property type="entry name" value="Transcriptional regulatory protein pf0864 domain like"/>
    <property type="match status" value="1"/>
</dbReference>
<dbReference type="NCBIfam" id="TIGR00299">
    <property type="entry name" value="nickel pincer cofactor biosynthesis protein LarC"/>
    <property type="match status" value="1"/>
</dbReference>
<accession>A0ABY9X6H7</accession>
<evidence type="ECO:0000313" key="4">
    <source>
        <dbReference type="Proteomes" id="UP001611383"/>
    </source>
</evidence>
<organism evidence="3 4">
    <name type="scientific">Archangium minus</name>
    <dbReference type="NCBI Taxonomy" id="83450"/>
    <lineage>
        <taxon>Bacteria</taxon>
        <taxon>Pseudomonadati</taxon>
        <taxon>Myxococcota</taxon>
        <taxon>Myxococcia</taxon>
        <taxon>Myxococcales</taxon>
        <taxon>Cystobacterineae</taxon>
        <taxon>Archangiaceae</taxon>
        <taxon>Archangium</taxon>
    </lineage>
</organism>
<dbReference type="HAMAP" id="MF_01074">
    <property type="entry name" value="LarC"/>
    <property type="match status" value="1"/>
</dbReference>
<dbReference type="Gene3D" id="3.10.20.300">
    <property type="entry name" value="mk0293 like domain"/>
    <property type="match status" value="1"/>
</dbReference>
<evidence type="ECO:0000256" key="2">
    <source>
        <dbReference type="HAMAP-Rule" id="MF_01074"/>
    </source>
</evidence>
<dbReference type="RefSeq" id="WP_395810751.1">
    <property type="nucleotide sequence ID" value="NZ_CP043494.1"/>
</dbReference>
<evidence type="ECO:0000313" key="3">
    <source>
        <dbReference type="EMBL" id="WNG50998.1"/>
    </source>
</evidence>
<sequence length="391" mass="41714">MRKVLYLEPVGGIAGDMFLAAGVDLGVSPEAIAQALSGLKVPGWKLSVSRAVRHAISGTHLDVVLDEREAHPHRAYSDIRQLIEAAPTLSPRAKERALAVFRAIGEAEAKVHGVSIEDIHFHEVGAVDSIVDICGAAVVLDLLGDPEVYAAPPPLGSGTIRVAHGNMPIPVPATLELLKDVPVRFEGVGELTTPTGAALLKVLARIGQPPPDFIVERIGYGVGTKDFKDRPNVLRASMGRAEARAEGLWVLEANLDDSTPQLLGYLLEHLLGKGALDAWVVPATMKKARPGHVLSVLVEGGAKESVMDSLMRESTTLGVRAYPVERMALERDWVEVETPWGRVRVKRGLRNGVVLNAHPEFEDCRKVAEAAGVPLKQVMAAALAALGSGAR</sequence>
<keyword evidence="4" id="KW-1185">Reference proteome</keyword>
<dbReference type="Proteomes" id="UP001611383">
    <property type="component" value="Chromosome"/>
</dbReference>
<gene>
    <name evidence="3" type="primary">larC</name>
    <name evidence="3" type="ORF">F0U60_47880</name>
</gene>
<name>A0ABY9X6H7_9BACT</name>
<dbReference type="PANTHER" id="PTHR36566">
    <property type="entry name" value="NICKEL INSERTION PROTEIN-RELATED"/>
    <property type="match status" value="1"/>
</dbReference>
<dbReference type="InterPro" id="IPR002822">
    <property type="entry name" value="Ni_insertion"/>
</dbReference>
<evidence type="ECO:0000256" key="1">
    <source>
        <dbReference type="ARBA" id="ARBA00022596"/>
    </source>
</evidence>
<dbReference type="PANTHER" id="PTHR36566:SF1">
    <property type="entry name" value="PYRIDINIUM-3,5-BISTHIOCARBOXYLIC ACID MONONUCLEOTIDE NICKEL INSERTION PROTEIN"/>
    <property type="match status" value="1"/>
</dbReference>
<comment type="similarity">
    <text evidence="2">Belongs to the LarC family.</text>
</comment>
<protein>
    <recommendedName>
        <fullName evidence="2">Putative nickel insertion protein</fullName>
    </recommendedName>
</protein>
<reference evidence="3 4" key="1">
    <citation type="submission" date="2019-08" db="EMBL/GenBank/DDBJ databases">
        <title>Archangium and Cystobacter genomes.</title>
        <authorList>
            <person name="Chen I.-C.K."/>
            <person name="Wielgoss S."/>
        </authorList>
    </citation>
    <scope>NUCLEOTIDE SEQUENCE [LARGE SCALE GENOMIC DNA]</scope>
    <source>
        <strain evidence="3 4">Cbm 6</strain>
    </source>
</reference>
<proteinExistence type="inferred from homology"/>
<keyword evidence="2" id="KW-0456">Lyase</keyword>
<dbReference type="EMBL" id="CP043494">
    <property type="protein sequence ID" value="WNG50998.1"/>
    <property type="molecule type" value="Genomic_DNA"/>
</dbReference>
<dbReference type="Pfam" id="PF01969">
    <property type="entry name" value="Ni_insertion"/>
    <property type="match status" value="1"/>
</dbReference>
<keyword evidence="1 2" id="KW-0533">Nickel</keyword>